<sequence>MSIRSSSEVHGPFFSPISSQHGVLTIFIISSQNQKSSSPYAHRDEAWIRRKNMHSPDRFLHSRGAQGLFPIRTPGVRFH</sequence>
<dbReference type="AlphaFoldDB" id="A0A2P5FJW9"/>
<reference evidence="2" key="1">
    <citation type="submission" date="2016-06" db="EMBL/GenBank/DDBJ databases">
        <title>Parallel loss of symbiosis genes in relatives of nitrogen-fixing non-legume Parasponia.</title>
        <authorList>
            <person name="Van Velzen R."/>
            <person name="Holmer R."/>
            <person name="Bu F."/>
            <person name="Rutten L."/>
            <person name="Van Zeijl A."/>
            <person name="Liu W."/>
            <person name="Santuari L."/>
            <person name="Cao Q."/>
            <person name="Sharma T."/>
            <person name="Shen D."/>
            <person name="Roswanjaya Y."/>
            <person name="Wardhani T."/>
            <person name="Kalhor M.S."/>
            <person name="Jansen J."/>
            <person name="Van den Hoogen J."/>
            <person name="Gungor B."/>
            <person name="Hartog M."/>
            <person name="Hontelez J."/>
            <person name="Verver J."/>
            <person name="Yang W.-C."/>
            <person name="Schijlen E."/>
            <person name="Repin R."/>
            <person name="Schilthuizen M."/>
            <person name="Schranz E."/>
            <person name="Heidstra R."/>
            <person name="Miyata K."/>
            <person name="Fedorova E."/>
            <person name="Kohlen W."/>
            <person name="Bisseling T."/>
            <person name="Smit S."/>
            <person name="Geurts R."/>
        </authorList>
    </citation>
    <scope>NUCLEOTIDE SEQUENCE [LARGE SCALE GENOMIC DNA]</scope>
    <source>
        <strain evidence="2">cv. RG33-2</strain>
    </source>
</reference>
<evidence type="ECO:0000313" key="2">
    <source>
        <dbReference type="Proteomes" id="UP000237000"/>
    </source>
</evidence>
<evidence type="ECO:0000313" key="1">
    <source>
        <dbReference type="EMBL" id="PON98079.1"/>
    </source>
</evidence>
<name>A0A2P5FJW9_TREOI</name>
<proteinExistence type="predicted"/>
<dbReference type="InParanoid" id="A0A2P5FJW9"/>
<accession>A0A2P5FJW9</accession>
<organism evidence="1 2">
    <name type="scientific">Trema orientale</name>
    <name type="common">Charcoal tree</name>
    <name type="synonym">Celtis orientalis</name>
    <dbReference type="NCBI Taxonomy" id="63057"/>
    <lineage>
        <taxon>Eukaryota</taxon>
        <taxon>Viridiplantae</taxon>
        <taxon>Streptophyta</taxon>
        <taxon>Embryophyta</taxon>
        <taxon>Tracheophyta</taxon>
        <taxon>Spermatophyta</taxon>
        <taxon>Magnoliopsida</taxon>
        <taxon>eudicotyledons</taxon>
        <taxon>Gunneridae</taxon>
        <taxon>Pentapetalae</taxon>
        <taxon>rosids</taxon>
        <taxon>fabids</taxon>
        <taxon>Rosales</taxon>
        <taxon>Cannabaceae</taxon>
        <taxon>Trema</taxon>
    </lineage>
</organism>
<dbReference type="EMBL" id="JXTC01000027">
    <property type="protein sequence ID" value="PON98079.1"/>
    <property type="molecule type" value="Genomic_DNA"/>
</dbReference>
<dbReference type="Proteomes" id="UP000237000">
    <property type="component" value="Unassembled WGS sequence"/>
</dbReference>
<comment type="caution">
    <text evidence="1">The sequence shown here is derived from an EMBL/GenBank/DDBJ whole genome shotgun (WGS) entry which is preliminary data.</text>
</comment>
<gene>
    <name evidence="1" type="ORF">TorRG33x02_061530</name>
</gene>
<protein>
    <submittedName>
        <fullName evidence="1">Uncharacterized protein</fullName>
    </submittedName>
</protein>
<keyword evidence="2" id="KW-1185">Reference proteome</keyword>